<dbReference type="EMBL" id="CADCXV010000104">
    <property type="protein sequence ID" value="CAB0028259.1"/>
    <property type="molecule type" value="Genomic_DNA"/>
</dbReference>
<organism evidence="2 3">
    <name type="scientific">Trichogramma brassicae</name>
    <dbReference type="NCBI Taxonomy" id="86971"/>
    <lineage>
        <taxon>Eukaryota</taxon>
        <taxon>Metazoa</taxon>
        <taxon>Ecdysozoa</taxon>
        <taxon>Arthropoda</taxon>
        <taxon>Hexapoda</taxon>
        <taxon>Insecta</taxon>
        <taxon>Pterygota</taxon>
        <taxon>Neoptera</taxon>
        <taxon>Endopterygota</taxon>
        <taxon>Hymenoptera</taxon>
        <taxon>Apocrita</taxon>
        <taxon>Proctotrupomorpha</taxon>
        <taxon>Chalcidoidea</taxon>
        <taxon>Trichogrammatidae</taxon>
        <taxon>Trichogramma</taxon>
    </lineage>
</organism>
<protein>
    <submittedName>
        <fullName evidence="2">Uncharacterized protein</fullName>
    </submittedName>
</protein>
<feature type="compositionally biased region" description="Polar residues" evidence="1">
    <location>
        <begin position="1"/>
        <end position="16"/>
    </location>
</feature>
<proteinExistence type="predicted"/>
<feature type="non-terminal residue" evidence="2">
    <location>
        <position position="62"/>
    </location>
</feature>
<evidence type="ECO:0000256" key="1">
    <source>
        <dbReference type="SAM" id="MobiDB-lite"/>
    </source>
</evidence>
<sequence length="62" mass="6687">MSPSSHHPGQQAQPTSPRREGLRNGGEHTRQSRTIIIPGHARTSYVINAGRNDGSVSLSEDP</sequence>
<keyword evidence="3" id="KW-1185">Reference proteome</keyword>
<gene>
    <name evidence="2" type="ORF">TBRA_LOCUS463</name>
</gene>
<feature type="compositionally biased region" description="Basic and acidic residues" evidence="1">
    <location>
        <begin position="17"/>
        <end position="30"/>
    </location>
</feature>
<evidence type="ECO:0000313" key="2">
    <source>
        <dbReference type="EMBL" id="CAB0028259.1"/>
    </source>
</evidence>
<dbReference type="AlphaFoldDB" id="A0A6H5HV24"/>
<dbReference type="Proteomes" id="UP000479190">
    <property type="component" value="Unassembled WGS sequence"/>
</dbReference>
<name>A0A6H5HV24_9HYME</name>
<evidence type="ECO:0000313" key="3">
    <source>
        <dbReference type="Proteomes" id="UP000479190"/>
    </source>
</evidence>
<reference evidence="2 3" key="1">
    <citation type="submission" date="2020-02" db="EMBL/GenBank/DDBJ databases">
        <authorList>
            <person name="Ferguson B K."/>
        </authorList>
    </citation>
    <scope>NUCLEOTIDE SEQUENCE [LARGE SCALE GENOMIC DNA]</scope>
</reference>
<accession>A0A6H5HV24</accession>
<feature type="region of interest" description="Disordered" evidence="1">
    <location>
        <begin position="1"/>
        <end position="62"/>
    </location>
</feature>